<dbReference type="PaxDb" id="2903-EOD25337"/>
<dbReference type="HOGENOM" id="CLU_065701_0_0_1"/>
<evidence type="ECO:0000313" key="5">
    <source>
        <dbReference type="Proteomes" id="UP000013827"/>
    </source>
</evidence>
<dbReference type="PANTHER" id="PTHR22902">
    <property type="entry name" value="SESQUIPEDALIAN"/>
    <property type="match status" value="1"/>
</dbReference>
<dbReference type="GO" id="GO:0007032">
    <property type="term" value="P:endosome organization"/>
    <property type="evidence" value="ECO:0007669"/>
    <property type="project" value="TreeGrafter"/>
</dbReference>
<dbReference type="GO" id="GO:0005829">
    <property type="term" value="C:cytosol"/>
    <property type="evidence" value="ECO:0007669"/>
    <property type="project" value="GOC"/>
</dbReference>
<dbReference type="Pfam" id="PF00169">
    <property type="entry name" value="PH"/>
    <property type="match status" value="1"/>
</dbReference>
<accession>A0A0D3JPA2</accession>
<name>A0A0D3JPA2_EMIH1</name>
<dbReference type="PANTHER" id="PTHR22902:SF27">
    <property type="entry name" value="PLECKSTRIN HOMOLOGY DOMAIN-CONTAINING FAMILY A MEMBER 3"/>
    <property type="match status" value="1"/>
</dbReference>
<dbReference type="GO" id="GO:0001881">
    <property type="term" value="P:receptor recycling"/>
    <property type="evidence" value="ECO:0007669"/>
    <property type="project" value="TreeGrafter"/>
</dbReference>
<dbReference type="InterPro" id="IPR001849">
    <property type="entry name" value="PH_domain"/>
</dbReference>
<dbReference type="AlphaFoldDB" id="A0A0D3JPA2"/>
<dbReference type="EnsemblProtists" id="EOD25337">
    <property type="protein sequence ID" value="EOD25337"/>
    <property type="gene ID" value="EMIHUDRAFT_237879"/>
</dbReference>
<dbReference type="SMART" id="SM00233">
    <property type="entry name" value="PH"/>
    <property type="match status" value="1"/>
</dbReference>
<evidence type="ECO:0000256" key="2">
    <source>
        <dbReference type="SAM" id="Coils"/>
    </source>
</evidence>
<dbReference type="GO" id="GO:0005802">
    <property type="term" value="C:trans-Golgi network"/>
    <property type="evidence" value="ECO:0007669"/>
    <property type="project" value="TreeGrafter"/>
</dbReference>
<organism evidence="4 5">
    <name type="scientific">Emiliania huxleyi (strain CCMP1516)</name>
    <dbReference type="NCBI Taxonomy" id="280463"/>
    <lineage>
        <taxon>Eukaryota</taxon>
        <taxon>Haptista</taxon>
        <taxon>Haptophyta</taxon>
        <taxon>Prymnesiophyceae</taxon>
        <taxon>Isochrysidales</taxon>
        <taxon>Noelaerhabdaceae</taxon>
        <taxon>Emiliania</taxon>
    </lineage>
</organism>
<evidence type="ECO:0000313" key="4">
    <source>
        <dbReference type="EnsemblProtists" id="EOD25337"/>
    </source>
</evidence>
<dbReference type="RefSeq" id="XP_005777766.1">
    <property type="nucleotide sequence ID" value="XM_005777709.1"/>
</dbReference>
<dbReference type="GO" id="GO:0055037">
    <property type="term" value="C:recycling endosome"/>
    <property type="evidence" value="ECO:0007669"/>
    <property type="project" value="TreeGrafter"/>
</dbReference>
<dbReference type="GO" id="GO:0005769">
    <property type="term" value="C:early endosome"/>
    <property type="evidence" value="ECO:0007669"/>
    <property type="project" value="TreeGrafter"/>
</dbReference>
<dbReference type="STRING" id="2903.R1CRP5"/>
<proteinExistence type="predicted"/>
<dbReference type="SUPFAM" id="SSF50729">
    <property type="entry name" value="PH domain-like"/>
    <property type="match status" value="1"/>
</dbReference>
<dbReference type="GeneID" id="17270882"/>
<keyword evidence="2" id="KW-0175">Coiled coil</keyword>
<keyword evidence="1" id="KW-0597">Phosphoprotein</keyword>
<dbReference type="GO" id="GO:0042147">
    <property type="term" value="P:retrograde transport, endosome to Golgi"/>
    <property type="evidence" value="ECO:0007669"/>
    <property type="project" value="TreeGrafter"/>
</dbReference>
<dbReference type="Proteomes" id="UP000013827">
    <property type="component" value="Unassembled WGS sequence"/>
</dbReference>
<feature type="coiled-coil region" evidence="2">
    <location>
        <begin position="158"/>
        <end position="194"/>
    </location>
</feature>
<protein>
    <recommendedName>
        <fullName evidence="3">PH domain-containing protein</fullName>
    </recommendedName>
</protein>
<dbReference type="InterPro" id="IPR045188">
    <property type="entry name" value="Boi1/Boi2-like"/>
</dbReference>
<dbReference type="InterPro" id="IPR011993">
    <property type="entry name" value="PH-like_dom_sf"/>
</dbReference>
<feature type="domain" description="PH" evidence="3">
    <location>
        <begin position="2"/>
        <end position="105"/>
    </location>
</feature>
<reference evidence="5" key="1">
    <citation type="journal article" date="2013" name="Nature">
        <title>Pan genome of the phytoplankton Emiliania underpins its global distribution.</title>
        <authorList>
            <person name="Read B.A."/>
            <person name="Kegel J."/>
            <person name="Klute M.J."/>
            <person name="Kuo A."/>
            <person name="Lefebvre S.C."/>
            <person name="Maumus F."/>
            <person name="Mayer C."/>
            <person name="Miller J."/>
            <person name="Monier A."/>
            <person name="Salamov A."/>
            <person name="Young J."/>
            <person name="Aguilar M."/>
            <person name="Claverie J.M."/>
            <person name="Frickenhaus S."/>
            <person name="Gonzalez K."/>
            <person name="Herman E.K."/>
            <person name="Lin Y.C."/>
            <person name="Napier J."/>
            <person name="Ogata H."/>
            <person name="Sarno A.F."/>
            <person name="Shmutz J."/>
            <person name="Schroeder D."/>
            <person name="de Vargas C."/>
            <person name="Verret F."/>
            <person name="von Dassow P."/>
            <person name="Valentin K."/>
            <person name="Van de Peer Y."/>
            <person name="Wheeler G."/>
            <person name="Dacks J.B."/>
            <person name="Delwiche C.F."/>
            <person name="Dyhrman S.T."/>
            <person name="Glockner G."/>
            <person name="John U."/>
            <person name="Richards T."/>
            <person name="Worden A.Z."/>
            <person name="Zhang X."/>
            <person name="Grigoriev I.V."/>
            <person name="Allen A.E."/>
            <person name="Bidle K."/>
            <person name="Borodovsky M."/>
            <person name="Bowler C."/>
            <person name="Brownlee C."/>
            <person name="Cock J.M."/>
            <person name="Elias M."/>
            <person name="Gladyshev V.N."/>
            <person name="Groth M."/>
            <person name="Guda C."/>
            <person name="Hadaegh A."/>
            <person name="Iglesias-Rodriguez M.D."/>
            <person name="Jenkins J."/>
            <person name="Jones B.M."/>
            <person name="Lawson T."/>
            <person name="Leese F."/>
            <person name="Lindquist E."/>
            <person name="Lobanov A."/>
            <person name="Lomsadze A."/>
            <person name="Malik S.B."/>
            <person name="Marsh M.E."/>
            <person name="Mackinder L."/>
            <person name="Mock T."/>
            <person name="Mueller-Roeber B."/>
            <person name="Pagarete A."/>
            <person name="Parker M."/>
            <person name="Probert I."/>
            <person name="Quesneville H."/>
            <person name="Raines C."/>
            <person name="Rensing S.A."/>
            <person name="Riano-Pachon D.M."/>
            <person name="Richier S."/>
            <person name="Rokitta S."/>
            <person name="Shiraiwa Y."/>
            <person name="Soanes D.M."/>
            <person name="van der Giezen M."/>
            <person name="Wahlund T.M."/>
            <person name="Williams B."/>
            <person name="Wilson W."/>
            <person name="Wolfe G."/>
            <person name="Wurch L.L."/>
        </authorList>
    </citation>
    <scope>NUCLEOTIDE SEQUENCE</scope>
</reference>
<evidence type="ECO:0000259" key="3">
    <source>
        <dbReference type="PROSITE" id="PS50003"/>
    </source>
</evidence>
<evidence type="ECO:0000256" key="1">
    <source>
        <dbReference type="ARBA" id="ARBA00022553"/>
    </source>
</evidence>
<reference evidence="4" key="2">
    <citation type="submission" date="2024-10" db="UniProtKB">
        <authorList>
            <consortium name="EnsemblProtists"/>
        </authorList>
    </citation>
    <scope>IDENTIFICATION</scope>
</reference>
<dbReference type="KEGG" id="ehx:EMIHUDRAFT_237879"/>
<sequence length="265" mass="27911">MNRSLDGWLSKLATTRSGTSMWQRRWFVLSGDRLQYFNSPGDVGGGDAKWTLELSALGASTSDGPADQADAARFELLAGGQAYSLRADSEVEAEMWRAALDTPTAGSALPAPSAEPPAGMSLFDGLAVPAATPAAALCAVQLGLLRQRASREGELASLKQSRAAAQAAQAEASAAEEYERAASLAAELEALEGREAELAEGEAEGEASYARAAERQAALLGEQRSLWADQVGEARRCLAAREEVAAREATARESLLEAQEERLGE</sequence>
<dbReference type="PROSITE" id="PS50003">
    <property type="entry name" value="PH_DOMAIN"/>
    <property type="match status" value="1"/>
</dbReference>
<keyword evidence="5" id="KW-1185">Reference proteome</keyword>
<dbReference type="Gene3D" id="2.30.29.30">
    <property type="entry name" value="Pleckstrin-homology domain (PH domain)/Phosphotyrosine-binding domain (PTB)"/>
    <property type="match status" value="1"/>
</dbReference>